<name>A0A0S2ITT4_LEPBO</name>
<dbReference type="Proteomes" id="UP000058857">
    <property type="component" value="Chromosome 1"/>
</dbReference>
<evidence type="ECO:0000313" key="1">
    <source>
        <dbReference type="EMBL" id="ALO26723.1"/>
    </source>
</evidence>
<sequence length="38" mass="4553">MHFPYFFPKISLKEKTPGITRSRVSWCPDFPHSLVFQK</sequence>
<evidence type="ECO:0000313" key="2">
    <source>
        <dbReference type="Proteomes" id="UP000058857"/>
    </source>
</evidence>
<reference evidence="1 2" key="1">
    <citation type="journal article" date="2015" name="PLoS Negl. Trop. Dis.">
        <title>Distribution of Plasmids in Distinct Leptospira Pathogenic Species.</title>
        <authorList>
            <person name="Wang Y."/>
            <person name="Zhuang X."/>
            <person name="Zhong Y."/>
            <person name="Zhang C."/>
            <person name="Zhang Y."/>
            <person name="Zeng L."/>
            <person name="Zhu Y."/>
            <person name="He P."/>
            <person name="Dong K."/>
            <person name="Pal U."/>
            <person name="Guo X."/>
            <person name="Qin J."/>
        </authorList>
    </citation>
    <scope>NUCLEOTIDE SEQUENCE [LARGE SCALE GENOMIC DNA]</scope>
    <source>
        <strain evidence="1 2">56604</strain>
    </source>
</reference>
<proteinExistence type="predicted"/>
<protein>
    <submittedName>
        <fullName evidence="1">Uncharacterized protein</fullName>
    </submittedName>
</protein>
<organism evidence="1">
    <name type="scientific">Leptospira borgpetersenii serovar Ballum</name>
    <dbReference type="NCBI Taxonomy" id="280505"/>
    <lineage>
        <taxon>Bacteria</taxon>
        <taxon>Pseudomonadati</taxon>
        <taxon>Spirochaetota</taxon>
        <taxon>Spirochaetia</taxon>
        <taxon>Leptospirales</taxon>
        <taxon>Leptospiraceae</taxon>
        <taxon>Leptospira</taxon>
    </lineage>
</organism>
<gene>
    <name evidence="1" type="ORF">LBBP_02485</name>
</gene>
<accession>A0A0S2ITT4</accession>
<dbReference type="PATRIC" id="fig|280505.15.peg.2432"/>
<dbReference type="EMBL" id="CP012029">
    <property type="protein sequence ID" value="ALO26723.1"/>
    <property type="molecule type" value="Genomic_DNA"/>
</dbReference>
<dbReference type="AlphaFoldDB" id="A0A0S2ITT4"/>